<dbReference type="InterPro" id="IPR015425">
    <property type="entry name" value="FH2_Formin"/>
</dbReference>
<dbReference type="PROSITE" id="PS51444">
    <property type="entry name" value="FH2"/>
    <property type="match status" value="1"/>
</dbReference>
<dbReference type="EMBL" id="RQTK01000081">
    <property type="protein sequence ID" value="RUS88513.1"/>
    <property type="molecule type" value="Genomic_DNA"/>
</dbReference>
<dbReference type="Gene3D" id="1.20.58.2220">
    <property type="entry name" value="Formin, FH2 domain"/>
    <property type="match status" value="2"/>
</dbReference>
<dbReference type="InterPro" id="IPR042201">
    <property type="entry name" value="FH2_Formin_sf"/>
</dbReference>
<dbReference type="SUPFAM" id="SSF101447">
    <property type="entry name" value="Formin homology 2 domain (FH2 domain)"/>
    <property type="match status" value="1"/>
</dbReference>
<dbReference type="SMART" id="SM00498">
    <property type="entry name" value="FH2"/>
    <property type="match status" value="1"/>
</dbReference>
<evidence type="ECO:0000313" key="2">
    <source>
        <dbReference type="EMBL" id="RUS88513.1"/>
    </source>
</evidence>
<sequence length="356" mass="40040">MMMLNAGDLKQVVKYLELEAQFSTRPAKQRDVDKKKEILIMDQKKAYNISILLGHLKMSVPEVKRALYSMDEKALAPELLRQLLAFAPSKPEIEQYKAYSGDQSQLTKPDQFAQQMCLVGDYEERLKALLFKSSFKEKTEELRKDLASIKTASIEVKNSKKLSRLLEVILAMGNYLNQGNPRVGEAAGFRIAFLTQFPELLSFSDEILTVDKAAKVSMDGIDQDIQDLKRNLQMTSSTLSKVSDQGQEPGPGDRFQDVMGVSFTIARCSSCNFHPLSLTADQHFVAEATDELQSIFRLHAAAMSQFAQMVAFFGENPKTVTTTEVFRIFSDFIVNFESSIAVEFMVEKIFGIGYLS</sequence>
<feature type="domain" description="FH2" evidence="1">
    <location>
        <begin position="1"/>
        <end position="356"/>
    </location>
</feature>
<dbReference type="AlphaFoldDB" id="A0A433U3Y5"/>
<organism evidence="2 3">
    <name type="scientific">Elysia chlorotica</name>
    <name type="common">Eastern emerald elysia</name>
    <name type="synonym">Sea slug</name>
    <dbReference type="NCBI Taxonomy" id="188477"/>
    <lineage>
        <taxon>Eukaryota</taxon>
        <taxon>Metazoa</taxon>
        <taxon>Spiralia</taxon>
        <taxon>Lophotrochozoa</taxon>
        <taxon>Mollusca</taxon>
        <taxon>Gastropoda</taxon>
        <taxon>Heterobranchia</taxon>
        <taxon>Euthyneura</taxon>
        <taxon>Panpulmonata</taxon>
        <taxon>Sacoglossa</taxon>
        <taxon>Placobranchoidea</taxon>
        <taxon>Plakobranchidae</taxon>
        <taxon>Elysia</taxon>
    </lineage>
</organism>
<keyword evidence="3" id="KW-1185">Reference proteome</keyword>
<dbReference type="PANTHER" id="PTHR45725">
    <property type="entry name" value="FORMIN HOMOLOGY 2 FAMILY MEMBER"/>
    <property type="match status" value="1"/>
</dbReference>
<accession>A0A433U3Y5</accession>
<dbReference type="PANTHER" id="PTHR45725:SF3">
    <property type="entry name" value="DELPHILIN"/>
    <property type="match status" value="1"/>
</dbReference>
<reference evidence="2 3" key="1">
    <citation type="submission" date="2019-01" db="EMBL/GenBank/DDBJ databases">
        <title>A draft genome assembly of the solar-powered sea slug Elysia chlorotica.</title>
        <authorList>
            <person name="Cai H."/>
            <person name="Li Q."/>
            <person name="Fang X."/>
            <person name="Li J."/>
            <person name="Curtis N.E."/>
            <person name="Altenburger A."/>
            <person name="Shibata T."/>
            <person name="Feng M."/>
            <person name="Maeda T."/>
            <person name="Schwartz J.A."/>
            <person name="Shigenobu S."/>
            <person name="Lundholm N."/>
            <person name="Nishiyama T."/>
            <person name="Yang H."/>
            <person name="Hasebe M."/>
            <person name="Li S."/>
            <person name="Pierce S.K."/>
            <person name="Wang J."/>
        </authorList>
    </citation>
    <scope>NUCLEOTIDE SEQUENCE [LARGE SCALE GENOMIC DNA]</scope>
    <source>
        <strain evidence="2">EC2010</strain>
        <tissue evidence="2">Whole organism of an adult</tissue>
    </source>
</reference>
<dbReference type="OrthoDB" id="410721at2759"/>
<gene>
    <name evidence="2" type="ORF">EGW08_003771</name>
</gene>
<dbReference type="STRING" id="188477.A0A433U3Y5"/>
<evidence type="ECO:0000313" key="3">
    <source>
        <dbReference type="Proteomes" id="UP000271974"/>
    </source>
</evidence>
<protein>
    <recommendedName>
        <fullName evidence="1">FH2 domain-containing protein</fullName>
    </recommendedName>
</protein>
<evidence type="ECO:0000259" key="1">
    <source>
        <dbReference type="PROSITE" id="PS51444"/>
    </source>
</evidence>
<comment type="caution">
    <text evidence="2">The sequence shown here is derived from an EMBL/GenBank/DDBJ whole genome shotgun (WGS) entry which is preliminary data.</text>
</comment>
<proteinExistence type="predicted"/>
<name>A0A433U3Y5_ELYCH</name>
<dbReference type="Proteomes" id="UP000271974">
    <property type="component" value="Unassembled WGS sequence"/>
</dbReference>
<dbReference type="Pfam" id="PF02181">
    <property type="entry name" value="FH2"/>
    <property type="match status" value="1"/>
</dbReference>
<dbReference type="InterPro" id="IPR051425">
    <property type="entry name" value="Formin_Homology"/>
</dbReference>